<dbReference type="PROSITE" id="PS00061">
    <property type="entry name" value="ADH_SHORT"/>
    <property type="match status" value="1"/>
</dbReference>
<dbReference type="Pfam" id="PF13561">
    <property type="entry name" value="adh_short_C2"/>
    <property type="match status" value="1"/>
</dbReference>
<dbReference type="PANTHER" id="PTHR42760:SF133">
    <property type="entry name" value="3-OXOACYL-[ACYL-CARRIER-PROTEIN] REDUCTASE"/>
    <property type="match status" value="1"/>
</dbReference>
<dbReference type="GO" id="GO:0004316">
    <property type="term" value="F:3-oxoacyl-[acyl-carrier-protein] reductase (NADPH) activity"/>
    <property type="evidence" value="ECO:0007669"/>
    <property type="project" value="UniProtKB-EC"/>
</dbReference>
<keyword evidence="2 3" id="KW-0560">Oxidoreductase</keyword>
<dbReference type="PANTHER" id="PTHR42760">
    <property type="entry name" value="SHORT-CHAIN DEHYDROGENASES/REDUCTASES FAMILY MEMBER"/>
    <property type="match status" value="1"/>
</dbReference>
<gene>
    <name evidence="3" type="ORF">AVDCRST_MAG59-775</name>
</gene>
<dbReference type="PRINTS" id="PR00080">
    <property type="entry name" value="SDRFAMILY"/>
</dbReference>
<dbReference type="AlphaFoldDB" id="A0A6J4U4P3"/>
<dbReference type="CDD" id="cd05233">
    <property type="entry name" value="SDR_c"/>
    <property type="match status" value="1"/>
</dbReference>
<dbReference type="EC" id="1.1.1.100" evidence="3"/>
<dbReference type="InterPro" id="IPR002347">
    <property type="entry name" value="SDR_fam"/>
</dbReference>
<evidence type="ECO:0000313" key="3">
    <source>
        <dbReference type="EMBL" id="CAA9540339.1"/>
    </source>
</evidence>
<dbReference type="Gene3D" id="3.40.50.720">
    <property type="entry name" value="NAD(P)-binding Rossmann-like Domain"/>
    <property type="match status" value="1"/>
</dbReference>
<dbReference type="InterPro" id="IPR020904">
    <property type="entry name" value="Sc_DH/Rdtase_CS"/>
</dbReference>
<comment type="similarity">
    <text evidence="1">Belongs to the short-chain dehydrogenases/reductases (SDR) family.</text>
</comment>
<reference evidence="3" key="1">
    <citation type="submission" date="2020-02" db="EMBL/GenBank/DDBJ databases">
        <authorList>
            <person name="Meier V. D."/>
        </authorList>
    </citation>
    <scope>NUCLEOTIDE SEQUENCE</scope>
    <source>
        <strain evidence="3">AVDCRST_MAG59</strain>
    </source>
</reference>
<dbReference type="EMBL" id="CADCWF010000038">
    <property type="protein sequence ID" value="CAA9540339.1"/>
    <property type="molecule type" value="Genomic_DNA"/>
</dbReference>
<accession>A0A6J4U4P3</accession>
<organism evidence="3">
    <name type="scientific">uncultured Thermomicrobiales bacterium</name>
    <dbReference type="NCBI Taxonomy" id="1645740"/>
    <lineage>
        <taxon>Bacteria</taxon>
        <taxon>Pseudomonadati</taxon>
        <taxon>Thermomicrobiota</taxon>
        <taxon>Thermomicrobia</taxon>
        <taxon>Thermomicrobiales</taxon>
        <taxon>environmental samples</taxon>
    </lineage>
</organism>
<dbReference type="NCBIfam" id="NF005559">
    <property type="entry name" value="PRK07231.1"/>
    <property type="match status" value="1"/>
</dbReference>
<proteinExistence type="inferred from homology"/>
<protein>
    <submittedName>
        <fullName evidence="3">3-oxoacyl-[acyl-carrier protein] reductase</fullName>
        <ecNumber evidence="3">1.1.1.100</ecNumber>
    </submittedName>
</protein>
<evidence type="ECO:0000256" key="1">
    <source>
        <dbReference type="ARBA" id="ARBA00006484"/>
    </source>
</evidence>
<sequence length="259" mass="26870">MRLPDTVALVTGAGSGIGRAIALRFAAEGARVVAAGPTLAKVEETAGLVAEAGGEAVAVFCDVTDPAAVVAAVAAANSAFGPVSVLVNNAGGSFGDDILEIDPETWDRNFDLVLKSVYHCCRATLPAMIERRRGSIVNIASVNGMTGIGEEAYAAAKAGMINLTQNLAIKYGRFGVRANTVAPATIRTPIWDARLAERPTAFDDLARWYPLGRVGEPEEVAHAALFLASDEASWITGITLPVDGGLLAGSYRMNVDLSG</sequence>
<dbReference type="PRINTS" id="PR00081">
    <property type="entry name" value="GDHRDH"/>
</dbReference>
<evidence type="ECO:0000256" key="2">
    <source>
        <dbReference type="ARBA" id="ARBA00023002"/>
    </source>
</evidence>
<name>A0A6J4U4P3_9BACT</name>
<dbReference type="SUPFAM" id="SSF51735">
    <property type="entry name" value="NAD(P)-binding Rossmann-fold domains"/>
    <property type="match status" value="1"/>
</dbReference>
<dbReference type="FunFam" id="3.40.50.720:FF:000084">
    <property type="entry name" value="Short-chain dehydrogenase reductase"/>
    <property type="match status" value="1"/>
</dbReference>
<dbReference type="InterPro" id="IPR036291">
    <property type="entry name" value="NAD(P)-bd_dom_sf"/>
</dbReference>